<keyword evidence="4" id="KW-1185">Reference proteome</keyword>
<feature type="region of interest" description="Disordered" evidence="1">
    <location>
        <begin position="40"/>
        <end position="80"/>
    </location>
</feature>
<accession>A0A0D3HP41</accession>
<organism evidence="3">
    <name type="scientific">Oryza barthii</name>
    <dbReference type="NCBI Taxonomy" id="65489"/>
    <lineage>
        <taxon>Eukaryota</taxon>
        <taxon>Viridiplantae</taxon>
        <taxon>Streptophyta</taxon>
        <taxon>Embryophyta</taxon>
        <taxon>Tracheophyta</taxon>
        <taxon>Spermatophyta</taxon>
        <taxon>Magnoliopsida</taxon>
        <taxon>Liliopsida</taxon>
        <taxon>Poales</taxon>
        <taxon>Poaceae</taxon>
        <taxon>BOP clade</taxon>
        <taxon>Oryzoideae</taxon>
        <taxon>Oryzeae</taxon>
        <taxon>Oryzinae</taxon>
        <taxon>Oryza</taxon>
    </lineage>
</organism>
<dbReference type="AlphaFoldDB" id="A0A0D3HP41"/>
<name>A0A0D3HP41_9ORYZ</name>
<evidence type="ECO:0000313" key="4">
    <source>
        <dbReference type="Proteomes" id="UP000026960"/>
    </source>
</evidence>
<dbReference type="HOGENOM" id="CLU_2593552_0_0_1"/>
<sequence>MSTRSDYSVSAMLLVILLVIMASILAPRPAAATLERRGCTYDPQNNPDCPPVRSPGQCDQPPCPSNNDAPAVEQRATHLP</sequence>
<evidence type="ECO:0000313" key="3">
    <source>
        <dbReference type="EnsemblPlants" id="OBART11G20230.1"/>
    </source>
</evidence>
<reference evidence="3" key="1">
    <citation type="journal article" date="2009" name="Rice">
        <title>De Novo Next Generation Sequencing of Plant Genomes.</title>
        <authorList>
            <person name="Rounsley S."/>
            <person name="Marri P.R."/>
            <person name="Yu Y."/>
            <person name="He R."/>
            <person name="Sisneros N."/>
            <person name="Goicoechea J.L."/>
            <person name="Lee S.J."/>
            <person name="Angelova A."/>
            <person name="Kudrna D."/>
            <person name="Luo M."/>
            <person name="Affourtit J."/>
            <person name="Desany B."/>
            <person name="Knight J."/>
            <person name="Niazi F."/>
            <person name="Egholm M."/>
            <person name="Wing R.A."/>
        </authorList>
    </citation>
    <scope>NUCLEOTIDE SEQUENCE [LARGE SCALE GENOMIC DNA]</scope>
    <source>
        <strain evidence="3">cv. IRGC 105608</strain>
    </source>
</reference>
<protein>
    <submittedName>
        <fullName evidence="3">Uncharacterized protein</fullName>
    </submittedName>
</protein>
<dbReference type="Gramene" id="OBART11G20230.1">
    <property type="protein sequence ID" value="OBART11G20230.1"/>
    <property type="gene ID" value="OBART11G20230"/>
</dbReference>
<proteinExistence type="predicted"/>
<feature type="chain" id="PRO_5002263830" evidence="2">
    <location>
        <begin position="33"/>
        <end position="80"/>
    </location>
</feature>
<evidence type="ECO:0000256" key="1">
    <source>
        <dbReference type="SAM" id="MobiDB-lite"/>
    </source>
</evidence>
<dbReference type="Proteomes" id="UP000026960">
    <property type="component" value="Chromosome 11"/>
</dbReference>
<keyword evidence="2" id="KW-0732">Signal</keyword>
<evidence type="ECO:0000256" key="2">
    <source>
        <dbReference type="SAM" id="SignalP"/>
    </source>
</evidence>
<dbReference type="EnsemblPlants" id="OBART11G20230.1">
    <property type="protein sequence ID" value="OBART11G20230.1"/>
    <property type="gene ID" value="OBART11G20230"/>
</dbReference>
<feature type="signal peptide" evidence="2">
    <location>
        <begin position="1"/>
        <end position="32"/>
    </location>
</feature>
<dbReference type="PaxDb" id="65489-OBART11G20230.1"/>
<reference evidence="3" key="2">
    <citation type="submission" date="2015-03" db="UniProtKB">
        <authorList>
            <consortium name="EnsemblPlants"/>
        </authorList>
    </citation>
    <scope>IDENTIFICATION</scope>
</reference>